<dbReference type="Proteomes" id="UP000534286">
    <property type="component" value="Unassembled WGS sequence"/>
</dbReference>
<name>A0A7W7W9M0_9ACTN</name>
<dbReference type="Gene3D" id="3.40.462.20">
    <property type="match status" value="1"/>
</dbReference>
<sequence length="76" mass="8407">MTAVEFDLHPAPHLYGGRMMWPAERAPEVLAAFREITAEAPEELTLWEVVAPAEVLNRVTGYRAASTSWVDTVPSP</sequence>
<reference evidence="1 2" key="1">
    <citation type="submission" date="2020-08" db="EMBL/GenBank/DDBJ databases">
        <title>Sequencing the genomes of 1000 actinobacteria strains.</title>
        <authorList>
            <person name="Klenk H.-P."/>
        </authorList>
    </citation>
    <scope>NUCLEOTIDE SEQUENCE [LARGE SCALE GENOMIC DNA]</scope>
    <source>
        <strain evidence="1 2">DSM 43023</strain>
    </source>
</reference>
<evidence type="ECO:0000313" key="1">
    <source>
        <dbReference type="EMBL" id="MBB4938205.1"/>
    </source>
</evidence>
<proteinExistence type="predicted"/>
<protein>
    <submittedName>
        <fullName evidence="1">Uncharacterized protein</fullName>
    </submittedName>
</protein>
<accession>A0A7W7W9M0</accession>
<evidence type="ECO:0000313" key="2">
    <source>
        <dbReference type="Proteomes" id="UP000534286"/>
    </source>
</evidence>
<comment type="caution">
    <text evidence="1">The sequence shown here is derived from an EMBL/GenBank/DDBJ whole genome shotgun (WGS) entry which is preliminary data.</text>
</comment>
<organism evidence="1 2">
    <name type="scientific">Streptosporangium album</name>
    <dbReference type="NCBI Taxonomy" id="47479"/>
    <lineage>
        <taxon>Bacteria</taxon>
        <taxon>Bacillati</taxon>
        <taxon>Actinomycetota</taxon>
        <taxon>Actinomycetes</taxon>
        <taxon>Streptosporangiales</taxon>
        <taxon>Streptosporangiaceae</taxon>
        <taxon>Streptosporangium</taxon>
    </lineage>
</organism>
<dbReference type="AlphaFoldDB" id="A0A7W7W9M0"/>
<dbReference type="RefSeq" id="WP_246466116.1">
    <property type="nucleotide sequence ID" value="NZ_BAABEK010000022.1"/>
</dbReference>
<dbReference type="EMBL" id="JACHJU010000001">
    <property type="protein sequence ID" value="MBB4938205.1"/>
    <property type="molecule type" value="Genomic_DNA"/>
</dbReference>
<keyword evidence="2" id="KW-1185">Reference proteome</keyword>
<gene>
    <name evidence="1" type="ORF">FHR32_002510</name>
</gene>